<evidence type="ECO:0000256" key="5">
    <source>
        <dbReference type="ARBA" id="ARBA00022989"/>
    </source>
</evidence>
<organism evidence="9 10">
    <name type="scientific">Bailinhaonella thermotolerans</name>
    <dbReference type="NCBI Taxonomy" id="1070861"/>
    <lineage>
        <taxon>Bacteria</taxon>
        <taxon>Bacillati</taxon>
        <taxon>Actinomycetota</taxon>
        <taxon>Actinomycetes</taxon>
        <taxon>Streptosporangiales</taxon>
        <taxon>Streptosporangiaceae</taxon>
        <taxon>Bailinhaonella</taxon>
    </lineage>
</organism>
<dbReference type="SUPFAM" id="SSF48317">
    <property type="entry name" value="Acid phosphatase/Vanadium-dependent haloperoxidase"/>
    <property type="match status" value="1"/>
</dbReference>
<feature type="transmembrane region" description="Helical" evidence="7">
    <location>
        <begin position="168"/>
        <end position="187"/>
    </location>
</feature>
<dbReference type="EMBL" id="QZEY01000003">
    <property type="protein sequence ID" value="RJL33436.1"/>
    <property type="molecule type" value="Genomic_DNA"/>
</dbReference>
<dbReference type="AlphaFoldDB" id="A0A3A4BQL9"/>
<dbReference type="GO" id="GO:0005886">
    <property type="term" value="C:plasma membrane"/>
    <property type="evidence" value="ECO:0007669"/>
    <property type="project" value="UniProtKB-SubCell"/>
</dbReference>
<keyword evidence="2" id="KW-1003">Cell membrane</keyword>
<dbReference type="InterPro" id="IPR000326">
    <property type="entry name" value="PAP2/HPO"/>
</dbReference>
<dbReference type="GO" id="GO:0016787">
    <property type="term" value="F:hydrolase activity"/>
    <property type="evidence" value="ECO:0007669"/>
    <property type="project" value="UniProtKB-KW"/>
</dbReference>
<dbReference type="SMART" id="SM00014">
    <property type="entry name" value="acidPPc"/>
    <property type="match status" value="1"/>
</dbReference>
<comment type="caution">
    <text evidence="9">The sequence shown here is derived from an EMBL/GenBank/DDBJ whole genome shotgun (WGS) entry which is preliminary data.</text>
</comment>
<keyword evidence="4" id="KW-0378">Hydrolase</keyword>
<keyword evidence="5 7" id="KW-1133">Transmembrane helix</keyword>
<evidence type="ECO:0000256" key="1">
    <source>
        <dbReference type="ARBA" id="ARBA00004651"/>
    </source>
</evidence>
<gene>
    <name evidence="9" type="ORF">D5H75_11655</name>
</gene>
<dbReference type="RefSeq" id="WP_119926395.1">
    <property type="nucleotide sequence ID" value="NZ_QZEY01000003.1"/>
</dbReference>
<protein>
    <submittedName>
        <fullName evidence="9">Phosphatase PAP2 family protein</fullName>
    </submittedName>
</protein>
<dbReference type="OrthoDB" id="5243958at2"/>
<dbReference type="Gene3D" id="1.20.144.10">
    <property type="entry name" value="Phosphatidic acid phosphatase type 2/haloperoxidase"/>
    <property type="match status" value="2"/>
</dbReference>
<reference evidence="9 10" key="1">
    <citation type="submission" date="2018-09" db="EMBL/GenBank/DDBJ databases">
        <title>YIM 75507 draft genome.</title>
        <authorList>
            <person name="Tang S."/>
            <person name="Feng Y."/>
        </authorList>
    </citation>
    <scope>NUCLEOTIDE SEQUENCE [LARGE SCALE GENOMIC DNA]</scope>
    <source>
        <strain evidence="9 10">YIM 75507</strain>
    </source>
</reference>
<evidence type="ECO:0000313" key="10">
    <source>
        <dbReference type="Proteomes" id="UP000265768"/>
    </source>
</evidence>
<dbReference type="Pfam" id="PF01569">
    <property type="entry name" value="PAP2"/>
    <property type="match status" value="1"/>
</dbReference>
<keyword evidence="3 7" id="KW-0812">Transmembrane</keyword>
<evidence type="ECO:0000256" key="2">
    <source>
        <dbReference type="ARBA" id="ARBA00022475"/>
    </source>
</evidence>
<evidence type="ECO:0000313" key="9">
    <source>
        <dbReference type="EMBL" id="RJL33436.1"/>
    </source>
</evidence>
<evidence type="ECO:0000256" key="3">
    <source>
        <dbReference type="ARBA" id="ARBA00022692"/>
    </source>
</evidence>
<dbReference type="InterPro" id="IPR036938">
    <property type="entry name" value="PAP2/HPO_sf"/>
</dbReference>
<evidence type="ECO:0000259" key="8">
    <source>
        <dbReference type="SMART" id="SM00014"/>
    </source>
</evidence>
<dbReference type="PANTHER" id="PTHR14969">
    <property type="entry name" value="SPHINGOSINE-1-PHOSPHATE PHOSPHOHYDROLASE"/>
    <property type="match status" value="1"/>
</dbReference>
<dbReference type="Proteomes" id="UP000265768">
    <property type="component" value="Unassembled WGS sequence"/>
</dbReference>
<evidence type="ECO:0000256" key="6">
    <source>
        <dbReference type="ARBA" id="ARBA00023136"/>
    </source>
</evidence>
<sequence>MGDIGGTPVRVEDVPDVSAEWYLDVVEFAHGTPHWVRWLMEVGTEALPVLLAALLVFAWWRARRGTDRAMALTLVAPAGAVAAYVVSEILKTGVRQERPCRIFPDAATIAPCPEVGDWSLPSNHATLAAGAAIAVILVWRAMAVPALLMAGLAAFSRVFVGVHYPHDVVAGALLGAVVAPLVALLLLRPVTPLVTRLRGTRALAPLLRAPR</sequence>
<name>A0A3A4BQL9_9ACTN</name>
<proteinExistence type="predicted"/>
<evidence type="ECO:0000256" key="7">
    <source>
        <dbReference type="SAM" id="Phobius"/>
    </source>
</evidence>
<feature type="transmembrane region" description="Helical" evidence="7">
    <location>
        <begin position="127"/>
        <end position="156"/>
    </location>
</feature>
<accession>A0A3A4BQL9</accession>
<feature type="domain" description="Phosphatidic acid phosphatase type 2/haloperoxidase" evidence="8">
    <location>
        <begin position="73"/>
        <end position="183"/>
    </location>
</feature>
<keyword evidence="10" id="KW-1185">Reference proteome</keyword>
<evidence type="ECO:0000256" key="4">
    <source>
        <dbReference type="ARBA" id="ARBA00022801"/>
    </source>
</evidence>
<keyword evidence="6 7" id="KW-0472">Membrane</keyword>
<comment type="subcellular location">
    <subcellularLocation>
        <location evidence="1">Cell membrane</location>
        <topology evidence="1">Multi-pass membrane protein</topology>
    </subcellularLocation>
</comment>
<feature type="transmembrane region" description="Helical" evidence="7">
    <location>
        <begin position="46"/>
        <end position="62"/>
    </location>
</feature>
<dbReference type="PANTHER" id="PTHR14969:SF62">
    <property type="entry name" value="DECAPRENYLPHOSPHORYL-5-PHOSPHORIBOSE PHOSPHATASE RV3807C-RELATED"/>
    <property type="match status" value="1"/>
</dbReference>